<sequence length="478" mass="55175">MPAKARFLCMDKDDLVWQKLDEDTDQWEKSVRTEEPELMHAAVRGGYNLIYRLEYKDGSSAIMRVPIKGVVRFPEEKVSYEVATIRHVAAHTTIPVPHIYHHGTAAENIANLGPFIIMDYIDHHQNMSRALLDPDRPIDDRPVLNPNIAQETLELLYGQMANILLQLSTLKFPRIGSLIEEKGESSVSVGGRPLIANMNDIVVHTNAPASILPSKTYASSDEWYSALGDMHMAQLALQHNDAVDDEEDARDKFVARQLFRNLATKRRLMPETSKESEEFTLFSEDFRPANVLLDQDLRVVGVIDWEFAYAAPEQCSFDPPWWLLLQEPEYWTGGYRERMKVYEPRFQTFLRVLEVEENKMTAMNLAEKVSDMSLTGSGRSRQPLSQSMRQSWEKRTWMLNYAARRSWAFDFIWWKFLDESYFGPNENQDHQARLELLSEPQKEAMGLFVARKMKESVKCEIIEWGHKEAADLLAEVLV</sequence>
<dbReference type="InterPro" id="IPR002575">
    <property type="entry name" value="Aminoglycoside_PTrfase"/>
</dbReference>
<feature type="domain" description="Aminoglycoside phosphotransferase" evidence="1">
    <location>
        <begin position="47"/>
        <end position="312"/>
    </location>
</feature>
<dbReference type="InterPro" id="IPR051678">
    <property type="entry name" value="AGP_Transferase"/>
</dbReference>
<comment type="caution">
    <text evidence="2">The sequence shown here is derived from an EMBL/GenBank/DDBJ whole genome shotgun (WGS) entry which is preliminary data.</text>
</comment>
<dbReference type="PANTHER" id="PTHR21310:SF37">
    <property type="entry name" value="AMINOGLYCOSIDE PHOSPHOTRANSFERASE DOMAIN-CONTAINING PROTEIN"/>
    <property type="match status" value="1"/>
</dbReference>
<organism evidence="2 3">
    <name type="scientific">Neonectria ditissima</name>
    <dbReference type="NCBI Taxonomy" id="78410"/>
    <lineage>
        <taxon>Eukaryota</taxon>
        <taxon>Fungi</taxon>
        <taxon>Dikarya</taxon>
        <taxon>Ascomycota</taxon>
        <taxon>Pezizomycotina</taxon>
        <taxon>Sordariomycetes</taxon>
        <taxon>Hypocreomycetidae</taxon>
        <taxon>Hypocreales</taxon>
        <taxon>Nectriaceae</taxon>
        <taxon>Neonectria</taxon>
    </lineage>
</organism>
<dbReference type="Gene3D" id="3.30.200.20">
    <property type="entry name" value="Phosphorylase Kinase, domain 1"/>
    <property type="match status" value="1"/>
</dbReference>
<dbReference type="SUPFAM" id="SSF56112">
    <property type="entry name" value="Protein kinase-like (PK-like)"/>
    <property type="match status" value="1"/>
</dbReference>
<protein>
    <recommendedName>
        <fullName evidence="1">Aminoglycoside phosphotransferase domain-containing protein</fullName>
    </recommendedName>
</protein>
<accession>A0A0P7BS86</accession>
<dbReference type="Pfam" id="PF01636">
    <property type="entry name" value="APH"/>
    <property type="match status" value="1"/>
</dbReference>
<evidence type="ECO:0000259" key="1">
    <source>
        <dbReference type="Pfam" id="PF01636"/>
    </source>
</evidence>
<keyword evidence="3" id="KW-1185">Reference proteome</keyword>
<dbReference type="PANTHER" id="PTHR21310">
    <property type="entry name" value="AMINOGLYCOSIDE PHOSPHOTRANSFERASE-RELATED-RELATED"/>
    <property type="match status" value="1"/>
</dbReference>
<evidence type="ECO:0000313" key="2">
    <source>
        <dbReference type="EMBL" id="KPM44173.1"/>
    </source>
</evidence>
<evidence type="ECO:0000313" key="3">
    <source>
        <dbReference type="Proteomes" id="UP000050424"/>
    </source>
</evidence>
<reference evidence="2 3" key="1">
    <citation type="submission" date="2015-09" db="EMBL/GenBank/DDBJ databases">
        <title>Draft genome of a European isolate of the apple canker pathogen Neonectria ditissima.</title>
        <authorList>
            <person name="Gomez-Cortecero A."/>
            <person name="Harrison R.J."/>
            <person name="Armitage A.D."/>
        </authorList>
    </citation>
    <scope>NUCLEOTIDE SEQUENCE [LARGE SCALE GENOMIC DNA]</scope>
    <source>
        <strain evidence="2 3">R09/05</strain>
    </source>
</reference>
<proteinExistence type="predicted"/>
<gene>
    <name evidence="2" type="ORF">AK830_g2389</name>
</gene>
<dbReference type="AlphaFoldDB" id="A0A0P7BS86"/>
<name>A0A0P7BS86_9HYPO</name>
<dbReference type="EMBL" id="LKCW01000022">
    <property type="protein sequence ID" value="KPM44173.1"/>
    <property type="molecule type" value="Genomic_DNA"/>
</dbReference>
<dbReference type="InterPro" id="IPR011009">
    <property type="entry name" value="Kinase-like_dom_sf"/>
</dbReference>
<dbReference type="OrthoDB" id="5412996at2759"/>
<dbReference type="Gene3D" id="3.90.1200.10">
    <property type="match status" value="1"/>
</dbReference>
<dbReference type="Proteomes" id="UP000050424">
    <property type="component" value="Unassembled WGS sequence"/>
</dbReference>